<proteinExistence type="predicted"/>
<keyword evidence="3" id="KW-1185">Reference proteome</keyword>
<gene>
    <name evidence="2" type="ORF">PMAYCL1PPCAC_02866</name>
</gene>
<reference evidence="3" key="1">
    <citation type="submission" date="2022-10" db="EMBL/GenBank/DDBJ databases">
        <title>Genome assembly of Pristionchus species.</title>
        <authorList>
            <person name="Yoshida K."/>
            <person name="Sommer R.J."/>
        </authorList>
    </citation>
    <scope>NUCLEOTIDE SEQUENCE [LARGE SCALE GENOMIC DNA]</scope>
    <source>
        <strain evidence="3">RS5460</strain>
    </source>
</reference>
<feature type="compositionally biased region" description="Polar residues" evidence="1">
    <location>
        <begin position="103"/>
        <end position="117"/>
    </location>
</feature>
<dbReference type="AlphaFoldDB" id="A0AAN4Z2I2"/>
<evidence type="ECO:0000313" key="3">
    <source>
        <dbReference type="Proteomes" id="UP001328107"/>
    </source>
</evidence>
<accession>A0AAN4Z2I2</accession>
<comment type="caution">
    <text evidence="2">The sequence shown here is derived from an EMBL/GenBank/DDBJ whole genome shotgun (WGS) entry which is preliminary data.</text>
</comment>
<evidence type="ECO:0000313" key="2">
    <source>
        <dbReference type="EMBL" id="GMR32671.1"/>
    </source>
</evidence>
<feature type="region of interest" description="Disordered" evidence="1">
    <location>
        <begin position="87"/>
        <end position="163"/>
    </location>
</feature>
<organism evidence="2 3">
    <name type="scientific">Pristionchus mayeri</name>
    <dbReference type="NCBI Taxonomy" id="1317129"/>
    <lineage>
        <taxon>Eukaryota</taxon>
        <taxon>Metazoa</taxon>
        <taxon>Ecdysozoa</taxon>
        <taxon>Nematoda</taxon>
        <taxon>Chromadorea</taxon>
        <taxon>Rhabditida</taxon>
        <taxon>Rhabditina</taxon>
        <taxon>Diplogasteromorpha</taxon>
        <taxon>Diplogasteroidea</taxon>
        <taxon>Neodiplogasteridae</taxon>
        <taxon>Pristionchus</taxon>
    </lineage>
</organism>
<dbReference type="EMBL" id="BTRK01000001">
    <property type="protein sequence ID" value="GMR32671.1"/>
    <property type="molecule type" value="Genomic_DNA"/>
</dbReference>
<evidence type="ECO:0000256" key="1">
    <source>
        <dbReference type="SAM" id="MobiDB-lite"/>
    </source>
</evidence>
<feature type="compositionally biased region" description="Polar residues" evidence="1">
    <location>
        <begin position="123"/>
        <end position="136"/>
    </location>
</feature>
<name>A0AAN4Z2I2_9BILA</name>
<sequence>MNLLLLLSMVSPPPLPSLSTCFLLFSPPFSLSPRGRSLVPPPSPLASSPVWRLQSPLTGVSSSRHGLVFVLIHLQYSLLFPSGPHPGILRQDGSGQAGEGRWKTSQEPLGPPSTQEGQRQHGSRVSNGHSRKTCASSGALRQRRERLLPGHKASGSCSRGDRRGAAAVDSSFVVGRQEEVVDAVEQIGEEESDPLLSSPSHLQVVNYHCY</sequence>
<protein>
    <submittedName>
        <fullName evidence="2">Uncharacterized protein</fullName>
    </submittedName>
</protein>
<dbReference type="Proteomes" id="UP001328107">
    <property type="component" value="Unassembled WGS sequence"/>
</dbReference>